<proteinExistence type="predicted"/>
<name>A0A9N9IW03_9GLOM</name>
<comment type="caution">
    <text evidence="1">The sequence shown here is derived from an EMBL/GenBank/DDBJ whole genome shotgun (WGS) entry which is preliminary data.</text>
</comment>
<organism evidence="1 2">
    <name type="scientific">Funneliformis caledonium</name>
    <dbReference type="NCBI Taxonomy" id="1117310"/>
    <lineage>
        <taxon>Eukaryota</taxon>
        <taxon>Fungi</taxon>
        <taxon>Fungi incertae sedis</taxon>
        <taxon>Mucoromycota</taxon>
        <taxon>Glomeromycotina</taxon>
        <taxon>Glomeromycetes</taxon>
        <taxon>Glomerales</taxon>
        <taxon>Glomeraceae</taxon>
        <taxon>Funneliformis</taxon>
    </lineage>
</organism>
<feature type="non-terminal residue" evidence="1">
    <location>
        <position position="151"/>
    </location>
</feature>
<evidence type="ECO:0000313" key="1">
    <source>
        <dbReference type="EMBL" id="CAG8750700.1"/>
    </source>
</evidence>
<keyword evidence="2" id="KW-1185">Reference proteome</keyword>
<accession>A0A9N9IW03</accession>
<protein>
    <submittedName>
        <fullName evidence="1">11572_t:CDS:1</fullName>
    </submittedName>
</protein>
<sequence>KVTVIRSFNKQIQQIKEYETEVEIKNAIRLENQLKTTSPLLQLPIELRLRIVMDYISAKGGRIDNFWTKSLPRLKHRNIAEIYPSERYVEDEPSGSDEKVSPALPNCWNNSLDDHNESNSYDKLDIVIGIHKDDDENPFIIKNGKGSRNNK</sequence>
<reference evidence="1" key="1">
    <citation type="submission" date="2021-06" db="EMBL/GenBank/DDBJ databases">
        <authorList>
            <person name="Kallberg Y."/>
            <person name="Tangrot J."/>
            <person name="Rosling A."/>
        </authorList>
    </citation>
    <scope>NUCLEOTIDE SEQUENCE</scope>
    <source>
        <strain evidence="1">UK204</strain>
    </source>
</reference>
<feature type="non-terminal residue" evidence="1">
    <location>
        <position position="1"/>
    </location>
</feature>
<dbReference type="EMBL" id="CAJVPQ010018297">
    <property type="protein sequence ID" value="CAG8750700.1"/>
    <property type="molecule type" value="Genomic_DNA"/>
</dbReference>
<gene>
    <name evidence="1" type="ORF">FCALED_LOCUS16294</name>
</gene>
<dbReference type="Proteomes" id="UP000789570">
    <property type="component" value="Unassembled WGS sequence"/>
</dbReference>
<evidence type="ECO:0000313" key="2">
    <source>
        <dbReference type="Proteomes" id="UP000789570"/>
    </source>
</evidence>
<dbReference type="AlphaFoldDB" id="A0A9N9IW03"/>
<dbReference type="OrthoDB" id="2448101at2759"/>